<dbReference type="InterPro" id="IPR007162">
    <property type="entry name" value="DUF366"/>
</dbReference>
<dbReference type="Gene3D" id="3.30.930.10">
    <property type="entry name" value="Bira Bifunctional Protein, Domain 2"/>
    <property type="match status" value="1"/>
</dbReference>
<gene>
    <name evidence="1" type="ORF">ENW73_04390</name>
</gene>
<dbReference type="AlphaFoldDB" id="A0A7C6A9K0"/>
<dbReference type="EMBL" id="DTLI01000115">
    <property type="protein sequence ID" value="HHS52089.1"/>
    <property type="molecule type" value="Genomic_DNA"/>
</dbReference>
<protein>
    <submittedName>
        <fullName evidence="1">DUF366 family protein</fullName>
    </submittedName>
</protein>
<dbReference type="InterPro" id="IPR045864">
    <property type="entry name" value="aa-tRNA-synth_II/BPL/LPL"/>
</dbReference>
<dbReference type="SUPFAM" id="SSF55681">
    <property type="entry name" value="Class II aaRS and biotin synthetases"/>
    <property type="match status" value="1"/>
</dbReference>
<evidence type="ECO:0000313" key="1">
    <source>
        <dbReference type="EMBL" id="HHS52089.1"/>
    </source>
</evidence>
<proteinExistence type="predicted"/>
<sequence>MRSKFIKEEIRYTGEQLHSLFAYDNFGVTGDSIIAFIGAYDVSLKEIVDLEDLKASKRLVSPKMLHFIAEHFDVDLEKAILRQYLLIMIIKELLNEKMANLKVTRQGTDLQDNDAKLAISTATASPVSSLVYVGVNIVSQADSSVKTKGLADYTIDPVVFATEVMDRYTKEIERVSQARCRIRWVE</sequence>
<dbReference type="Pfam" id="PF04017">
    <property type="entry name" value="DUF366"/>
    <property type="match status" value="1"/>
</dbReference>
<name>A0A7C6A9K0_UNCW3</name>
<reference evidence="1" key="1">
    <citation type="journal article" date="2020" name="mSystems">
        <title>Genome- and Community-Level Interaction Insights into Carbon Utilization and Element Cycling Functions of Hydrothermarchaeota in Hydrothermal Sediment.</title>
        <authorList>
            <person name="Zhou Z."/>
            <person name="Liu Y."/>
            <person name="Xu W."/>
            <person name="Pan J."/>
            <person name="Luo Z.H."/>
            <person name="Li M."/>
        </authorList>
    </citation>
    <scope>NUCLEOTIDE SEQUENCE [LARGE SCALE GENOMIC DNA]</scope>
    <source>
        <strain evidence="1">SpSt-876</strain>
    </source>
</reference>
<comment type="caution">
    <text evidence="1">The sequence shown here is derived from an EMBL/GenBank/DDBJ whole genome shotgun (WGS) entry which is preliminary data.</text>
</comment>
<organism evidence="1">
    <name type="scientific">candidate division WOR-3 bacterium</name>
    <dbReference type="NCBI Taxonomy" id="2052148"/>
    <lineage>
        <taxon>Bacteria</taxon>
        <taxon>Bacteria division WOR-3</taxon>
    </lineage>
</organism>
<accession>A0A7C6A9K0</accession>